<proteinExistence type="predicted"/>
<dbReference type="AlphaFoldDB" id="A0AA38RDA9"/>
<dbReference type="Pfam" id="PF08450">
    <property type="entry name" value="SGL"/>
    <property type="match status" value="1"/>
</dbReference>
<protein>
    <recommendedName>
        <fullName evidence="1">SMP-30/Gluconolactonase/LRE-like region domain-containing protein</fullName>
    </recommendedName>
</protein>
<dbReference type="SUPFAM" id="SSF63829">
    <property type="entry name" value="Calcium-dependent phosphotriesterase"/>
    <property type="match status" value="1"/>
</dbReference>
<organism evidence="2 3">
    <name type="scientific">Coniochaeta hoffmannii</name>
    <dbReference type="NCBI Taxonomy" id="91930"/>
    <lineage>
        <taxon>Eukaryota</taxon>
        <taxon>Fungi</taxon>
        <taxon>Dikarya</taxon>
        <taxon>Ascomycota</taxon>
        <taxon>Pezizomycotina</taxon>
        <taxon>Sordariomycetes</taxon>
        <taxon>Sordariomycetidae</taxon>
        <taxon>Coniochaetales</taxon>
        <taxon>Coniochaetaceae</taxon>
        <taxon>Coniochaeta</taxon>
    </lineage>
</organism>
<dbReference type="InterPro" id="IPR011042">
    <property type="entry name" value="6-blade_b-propeller_TolB-like"/>
</dbReference>
<sequence length="381" mass="41772">MSAVTSHVRGKETCRITNHSPDQVAVADRWESRISSGPPHCDRYLEIVVFHHSLQAVFDKGGPQFSVLLTTYDNSKVPLFYGGCAYIPEEDELFITSNLLAPSNPNHLAHVLISRVKLFRDNNGQVQSVAHWKLRTPGEMGMPGGAVGHKIPNSAQSVVTYCSQGDFVTPSGLFQNVPGRPPKRLVTSWCGTKFGSVFSVAVHTTVEGHEAYWFVDAGSRGYEAGFRERPMLPAAVWRYYPFSGDLRMMTDDVTSPWGIAISPDGATLYVTDSNPVRDDSGRVKWDMTAGVYAFDVITRSGAPFLTGKRLFARPAQGRPRGILCDERGNVFAGCGDGVEIWNPGGTLLGVITAPAPVTSIGWGKKGELFICDELTLWRFSW</sequence>
<dbReference type="InterPro" id="IPR013658">
    <property type="entry name" value="SGL"/>
</dbReference>
<feature type="domain" description="SMP-30/Gluconolactonase/LRE-like region" evidence="1">
    <location>
        <begin position="233"/>
        <end position="370"/>
    </location>
</feature>
<evidence type="ECO:0000313" key="2">
    <source>
        <dbReference type="EMBL" id="KAJ9143903.1"/>
    </source>
</evidence>
<comment type="caution">
    <text evidence="2">The sequence shown here is derived from an EMBL/GenBank/DDBJ whole genome shotgun (WGS) entry which is preliminary data.</text>
</comment>
<name>A0AA38RDA9_9PEZI</name>
<dbReference type="InterPro" id="IPR052988">
    <property type="entry name" value="Oryzine_lactonohydrolase"/>
</dbReference>
<dbReference type="PANTHER" id="PTHR47064:SF2">
    <property type="entry name" value="SMP-30_GLUCONOLACTONASE_LRE-LIKE REGION DOMAIN-CONTAINING PROTEIN-RELATED"/>
    <property type="match status" value="1"/>
</dbReference>
<dbReference type="Proteomes" id="UP001174691">
    <property type="component" value="Unassembled WGS sequence"/>
</dbReference>
<dbReference type="EMBL" id="JANBVN010000107">
    <property type="protein sequence ID" value="KAJ9143903.1"/>
    <property type="molecule type" value="Genomic_DNA"/>
</dbReference>
<accession>A0AA38RDA9</accession>
<dbReference type="PANTHER" id="PTHR47064">
    <property type="entry name" value="PUTATIVE (AFU_ORTHOLOGUE AFUA_1G08990)-RELATED"/>
    <property type="match status" value="1"/>
</dbReference>
<evidence type="ECO:0000259" key="1">
    <source>
        <dbReference type="Pfam" id="PF08450"/>
    </source>
</evidence>
<reference evidence="2" key="1">
    <citation type="submission" date="2022-07" db="EMBL/GenBank/DDBJ databases">
        <title>Fungi with potential for degradation of polypropylene.</title>
        <authorList>
            <person name="Gostincar C."/>
        </authorList>
    </citation>
    <scope>NUCLEOTIDE SEQUENCE</scope>
    <source>
        <strain evidence="2">EXF-13287</strain>
    </source>
</reference>
<gene>
    <name evidence="2" type="ORF">NKR19_g6693</name>
</gene>
<dbReference type="Gene3D" id="2.120.10.30">
    <property type="entry name" value="TolB, C-terminal domain"/>
    <property type="match status" value="1"/>
</dbReference>
<evidence type="ECO:0000313" key="3">
    <source>
        <dbReference type="Proteomes" id="UP001174691"/>
    </source>
</evidence>
<keyword evidence="3" id="KW-1185">Reference proteome</keyword>